<proteinExistence type="predicted"/>
<dbReference type="EMBL" id="AHHD01000365">
    <property type="protein sequence ID" value="EKG14191.1"/>
    <property type="molecule type" value="Genomic_DNA"/>
</dbReference>
<evidence type="ECO:0000313" key="1">
    <source>
        <dbReference type="EMBL" id="EKG14191.1"/>
    </source>
</evidence>
<comment type="caution">
    <text evidence="1">The sequence shown here is derived from an EMBL/GenBank/DDBJ whole genome shotgun (WGS) entry which is preliminary data.</text>
</comment>
<accession>K2QWK4</accession>
<dbReference type="HOGENOM" id="CLU_690772_0_0_1"/>
<dbReference type="STRING" id="1126212.K2QWK4"/>
<evidence type="ECO:0000313" key="2">
    <source>
        <dbReference type="Proteomes" id="UP000007129"/>
    </source>
</evidence>
<organism evidence="1 2">
    <name type="scientific">Macrophomina phaseolina (strain MS6)</name>
    <name type="common">Charcoal rot fungus</name>
    <dbReference type="NCBI Taxonomy" id="1126212"/>
    <lineage>
        <taxon>Eukaryota</taxon>
        <taxon>Fungi</taxon>
        <taxon>Dikarya</taxon>
        <taxon>Ascomycota</taxon>
        <taxon>Pezizomycotina</taxon>
        <taxon>Dothideomycetes</taxon>
        <taxon>Dothideomycetes incertae sedis</taxon>
        <taxon>Botryosphaeriales</taxon>
        <taxon>Botryosphaeriaceae</taxon>
        <taxon>Macrophomina</taxon>
    </lineage>
</organism>
<reference evidence="1 2" key="1">
    <citation type="journal article" date="2012" name="BMC Genomics">
        <title>Tools to kill: Genome of one of the most destructive plant pathogenic fungi Macrophomina phaseolina.</title>
        <authorList>
            <person name="Islam M.S."/>
            <person name="Haque M.S."/>
            <person name="Islam M.M."/>
            <person name="Emdad E.M."/>
            <person name="Halim A."/>
            <person name="Hossen Q.M.M."/>
            <person name="Hossain M.Z."/>
            <person name="Ahmed B."/>
            <person name="Rahim S."/>
            <person name="Rahman M.S."/>
            <person name="Alam M.M."/>
            <person name="Hou S."/>
            <person name="Wan X."/>
            <person name="Saito J.A."/>
            <person name="Alam M."/>
        </authorList>
    </citation>
    <scope>NUCLEOTIDE SEQUENCE [LARGE SCALE GENOMIC DNA]</scope>
    <source>
        <strain evidence="1 2">MS6</strain>
    </source>
</reference>
<protein>
    <submittedName>
        <fullName evidence="1">Uncharacterized protein</fullName>
    </submittedName>
</protein>
<dbReference type="AlphaFoldDB" id="K2QWK4"/>
<dbReference type="OrthoDB" id="2823490at2759"/>
<gene>
    <name evidence="1" type="ORF">MPH_08644</name>
</gene>
<dbReference type="InParanoid" id="K2QWK4"/>
<sequence length="402" mass="44107">MKAAPSTTPVPTLSGSTFSHLLQLPRELRDLIWEYSLLAAHPTPAITSPASIAAAYRKYDSWGEELIHYPRSTPINSTALLCCSHQLHNEVRAAIERLRAQRRLVCSLRLLLRNEQYLFLDWTCVPTRSTHYDGVHISVKVLGKPEQPLKHSPSSSGAFTTPVKTLHPSSFSSRAPTTLQAFRAAPQTIPSSSTTTSSLLYARQPDGAGDYTLHRALFKLLARLRTHGPSFLGDPIIFSVISSLSSSLSSPSSSYSHSSTSIPSPAPSPLTTFTTLTFDVLTPPPSHADPATAYRPALFPWEAPSSSPRHSHHRHRPATNGIAPPIVLAVALREFVCWALHGASPARQRGNAFFVEGFVFATRLSLFSPIWTFAVEREGLSHAWGNQLDAGQHGWTDYKRVL</sequence>
<dbReference type="VEuPathDB" id="FungiDB:MPH_08644"/>
<dbReference type="Proteomes" id="UP000007129">
    <property type="component" value="Unassembled WGS sequence"/>
</dbReference>
<name>K2QWK4_MACPH</name>
<dbReference type="eggNOG" id="ENOG502SWDB">
    <property type="taxonomic scope" value="Eukaryota"/>
</dbReference>